<sequence>MTSLTDTTASTTTSTTAVEAGPGLDLEARMALVGVEMTARLSMAALAMEVNTAHLATEPVDLADVVRGPVAAPLLPLAPYPTPVAALLQRAARRLEQHGWCSGMDTDGDGATCDRGAIQAEAESTAQETAAMDVLLEAIRRRFPGAATVPSWNDDNRDSRLPVRLMWQAAELANARNI</sequence>
<dbReference type="Proteomes" id="UP001156398">
    <property type="component" value="Unassembled WGS sequence"/>
</dbReference>
<evidence type="ECO:0000313" key="2">
    <source>
        <dbReference type="EMBL" id="MDI5965750.1"/>
    </source>
</evidence>
<comment type="caution">
    <text evidence="2">The sequence shown here is derived from an EMBL/GenBank/DDBJ whole genome shotgun (WGS) entry which is preliminary data.</text>
</comment>
<protein>
    <recommendedName>
        <fullName evidence="4">DUF222 domain-containing protein</fullName>
    </recommendedName>
</protein>
<dbReference type="EMBL" id="JAAGKO020000040">
    <property type="protein sequence ID" value="MDI5965750.1"/>
    <property type="molecule type" value="Genomic_DNA"/>
</dbReference>
<organism evidence="2 3">
    <name type="scientific">Streptantibioticus silvisoli</name>
    <dbReference type="NCBI Taxonomy" id="2705255"/>
    <lineage>
        <taxon>Bacteria</taxon>
        <taxon>Bacillati</taxon>
        <taxon>Actinomycetota</taxon>
        <taxon>Actinomycetes</taxon>
        <taxon>Kitasatosporales</taxon>
        <taxon>Streptomycetaceae</taxon>
        <taxon>Streptantibioticus</taxon>
    </lineage>
</organism>
<dbReference type="Pfam" id="PF19698">
    <property type="entry name" value="DUF6197"/>
    <property type="match status" value="1"/>
</dbReference>
<accession>A0ABT6W4T3</accession>
<reference evidence="2 3" key="1">
    <citation type="submission" date="2023-05" db="EMBL/GenBank/DDBJ databases">
        <title>Streptantibioticus silvisoli sp. nov., acidotolerant actinomycetes 1 from pine litter.</title>
        <authorList>
            <person name="Swiecimska M."/>
            <person name="Golinska P."/>
            <person name="Sangal V."/>
            <person name="Wachnowicz B."/>
            <person name="Goodfellow M."/>
        </authorList>
    </citation>
    <scope>NUCLEOTIDE SEQUENCE [LARGE SCALE GENOMIC DNA]</scope>
    <source>
        <strain evidence="2 3">SL54</strain>
    </source>
</reference>
<feature type="region of interest" description="Disordered" evidence="1">
    <location>
        <begin position="1"/>
        <end position="20"/>
    </location>
</feature>
<evidence type="ECO:0000313" key="3">
    <source>
        <dbReference type="Proteomes" id="UP001156398"/>
    </source>
</evidence>
<evidence type="ECO:0008006" key="4">
    <source>
        <dbReference type="Google" id="ProtNLM"/>
    </source>
</evidence>
<feature type="compositionally biased region" description="Low complexity" evidence="1">
    <location>
        <begin position="1"/>
        <end position="16"/>
    </location>
</feature>
<name>A0ABT6W4T3_9ACTN</name>
<dbReference type="InterPro" id="IPR045677">
    <property type="entry name" value="DUF6197"/>
</dbReference>
<keyword evidence="3" id="KW-1185">Reference proteome</keyword>
<gene>
    <name evidence="2" type="ORF">POF43_023990</name>
</gene>
<evidence type="ECO:0000256" key="1">
    <source>
        <dbReference type="SAM" id="MobiDB-lite"/>
    </source>
</evidence>
<dbReference type="RefSeq" id="WP_271322090.1">
    <property type="nucleotide sequence ID" value="NZ_JAAGKO020000040.1"/>
</dbReference>
<proteinExistence type="predicted"/>